<dbReference type="Gene3D" id="3.30.1330.30">
    <property type="match status" value="1"/>
</dbReference>
<feature type="region of interest" description="Disordered" evidence="4">
    <location>
        <begin position="1"/>
        <end position="36"/>
    </location>
</feature>
<dbReference type="InterPro" id="IPR051259">
    <property type="entry name" value="rRNA_Methyltransferase"/>
</dbReference>
<dbReference type="Proteomes" id="UP000254236">
    <property type="component" value="Chromosome"/>
</dbReference>
<name>A0A345YNW4_9MICO</name>
<dbReference type="InterPro" id="IPR029028">
    <property type="entry name" value="Alpha/beta_knot_MTases"/>
</dbReference>
<dbReference type="GO" id="GO:0032259">
    <property type="term" value="P:methylation"/>
    <property type="evidence" value="ECO:0007669"/>
    <property type="project" value="UniProtKB-KW"/>
</dbReference>
<dbReference type="InterPro" id="IPR029026">
    <property type="entry name" value="tRNA_m1G_MTases_N"/>
</dbReference>
<organism evidence="7 9">
    <name type="scientific">Brachybacterium saurashtrense</name>
    <dbReference type="NCBI Taxonomy" id="556288"/>
    <lineage>
        <taxon>Bacteria</taxon>
        <taxon>Bacillati</taxon>
        <taxon>Actinomycetota</taxon>
        <taxon>Actinomycetes</taxon>
        <taxon>Micrococcales</taxon>
        <taxon>Dermabacteraceae</taxon>
        <taxon>Brachybacterium</taxon>
    </lineage>
</organism>
<dbReference type="Pfam" id="PF22435">
    <property type="entry name" value="MRM3-like_sub_bind"/>
    <property type="match status" value="1"/>
</dbReference>
<dbReference type="KEGG" id="bsau:DWV08_08335"/>
<dbReference type="Proteomes" id="UP000282185">
    <property type="component" value="Unassembled WGS sequence"/>
</dbReference>
<evidence type="ECO:0000313" key="9">
    <source>
        <dbReference type="Proteomes" id="UP000282185"/>
    </source>
</evidence>
<dbReference type="InterPro" id="IPR013123">
    <property type="entry name" value="SpoU_subst-bd"/>
</dbReference>
<dbReference type="InterPro" id="IPR001537">
    <property type="entry name" value="SpoU_MeTrfase"/>
</dbReference>
<evidence type="ECO:0000313" key="6">
    <source>
        <dbReference type="EMBL" id="AXK45616.1"/>
    </source>
</evidence>
<dbReference type="SUPFAM" id="SSF55315">
    <property type="entry name" value="L30e-like"/>
    <property type="match status" value="1"/>
</dbReference>
<reference evidence="6 8" key="1">
    <citation type="submission" date="2018-07" db="EMBL/GenBank/DDBJ databases">
        <title>Brachybacterium saurashtrense DSM 23186 genome sequence.</title>
        <authorList>
            <person name="Guo L."/>
        </authorList>
    </citation>
    <scope>NUCLEOTIDE SEQUENCE [LARGE SCALE GENOMIC DNA]</scope>
    <source>
        <strain evidence="6 8">DSM 23186</strain>
    </source>
</reference>
<evidence type="ECO:0000256" key="3">
    <source>
        <dbReference type="ARBA" id="ARBA00022679"/>
    </source>
</evidence>
<dbReference type="GO" id="GO:0003723">
    <property type="term" value="F:RNA binding"/>
    <property type="evidence" value="ECO:0007669"/>
    <property type="project" value="InterPro"/>
</dbReference>
<evidence type="ECO:0000256" key="4">
    <source>
        <dbReference type="SAM" id="MobiDB-lite"/>
    </source>
</evidence>
<evidence type="ECO:0000313" key="8">
    <source>
        <dbReference type="Proteomes" id="UP000254236"/>
    </source>
</evidence>
<dbReference type="OrthoDB" id="9794400at2"/>
<protein>
    <submittedName>
        <fullName evidence="7">RNA methyltransferase</fullName>
    </submittedName>
</protein>
<comment type="similarity">
    <text evidence="1">Belongs to the class IV-like SAM-binding methyltransferase superfamily. RNA methyltransferase TrmH family.</text>
</comment>
<feature type="compositionally biased region" description="Low complexity" evidence="4">
    <location>
        <begin position="110"/>
        <end position="126"/>
    </location>
</feature>
<evidence type="ECO:0000313" key="7">
    <source>
        <dbReference type="EMBL" id="RRR24633.1"/>
    </source>
</evidence>
<dbReference type="InterPro" id="IPR029064">
    <property type="entry name" value="Ribosomal_eL30-like_sf"/>
</dbReference>
<keyword evidence="2 7" id="KW-0489">Methyltransferase</keyword>
<dbReference type="Gene3D" id="3.40.1280.10">
    <property type="match status" value="1"/>
</dbReference>
<dbReference type="EMBL" id="CP031356">
    <property type="protein sequence ID" value="AXK45616.1"/>
    <property type="molecule type" value="Genomic_DNA"/>
</dbReference>
<evidence type="ECO:0000259" key="5">
    <source>
        <dbReference type="SMART" id="SM00967"/>
    </source>
</evidence>
<accession>A0A345YNW4</accession>
<dbReference type="GO" id="GO:0006396">
    <property type="term" value="P:RNA processing"/>
    <property type="evidence" value="ECO:0007669"/>
    <property type="project" value="InterPro"/>
</dbReference>
<evidence type="ECO:0000256" key="1">
    <source>
        <dbReference type="ARBA" id="ARBA00007228"/>
    </source>
</evidence>
<dbReference type="PANTHER" id="PTHR43191">
    <property type="entry name" value="RRNA METHYLTRANSFERASE 3"/>
    <property type="match status" value="1"/>
</dbReference>
<dbReference type="InterPro" id="IPR053888">
    <property type="entry name" value="MRM3-like_sub_bind"/>
</dbReference>
<proteinExistence type="inferred from homology"/>
<dbReference type="GO" id="GO:0005737">
    <property type="term" value="C:cytoplasm"/>
    <property type="evidence" value="ECO:0007669"/>
    <property type="project" value="UniProtKB-ARBA"/>
</dbReference>
<dbReference type="Pfam" id="PF00588">
    <property type="entry name" value="SpoU_methylase"/>
    <property type="match status" value="1"/>
</dbReference>
<dbReference type="GO" id="GO:0008173">
    <property type="term" value="F:RNA methyltransferase activity"/>
    <property type="evidence" value="ECO:0007669"/>
    <property type="project" value="InterPro"/>
</dbReference>
<reference evidence="7 9" key="2">
    <citation type="submission" date="2018-08" db="EMBL/GenBank/DDBJ databases">
        <title>Brachybacterium saurashtrense DSM 23186.</title>
        <authorList>
            <person name="Li Y."/>
        </authorList>
    </citation>
    <scope>NUCLEOTIDE SEQUENCE [LARGE SCALE GENOMIC DNA]</scope>
    <source>
        <strain evidence="7 9">DSM 23186</strain>
    </source>
</reference>
<dbReference type="PANTHER" id="PTHR43191:SF2">
    <property type="entry name" value="RRNA METHYLTRANSFERASE 3, MITOCHONDRIAL"/>
    <property type="match status" value="1"/>
</dbReference>
<dbReference type="RefSeq" id="WP_115413365.1">
    <property type="nucleotide sequence ID" value="NZ_CP031356.1"/>
</dbReference>
<dbReference type="SUPFAM" id="SSF75217">
    <property type="entry name" value="alpha/beta knot"/>
    <property type="match status" value="1"/>
</dbReference>
<dbReference type="SMART" id="SM00967">
    <property type="entry name" value="SpoU_sub_bind"/>
    <property type="match status" value="1"/>
</dbReference>
<keyword evidence="8" id="KW-1185">Reference proteome</keyword>
<evidence type="ECO:0000256" key="2">
    <source>
        <dbReference type="ARBA" id="ARBA00022603"/>
    </source>
</evidence>
<sequence length="306" mass="32131">MTDASERPDQSPLTSPRSERVRKVAALTGRSARRKQGRFRIEGPQAVRSLLTHRPDLALELFLTERAREAHPELASLAARHRLPVREVDEKILRALVRESGPAAPRSADADAGTAPPAGGAPVTPQGAVAVGRLPAEEPAQVPTALRALPADGPVTVVVLHEVRDPGNVGTLVRTADAAGADLVLLTRTSADPYSPKAVRASAGSLFHLPVLTGAAIEEVLPALHDAALTAAATSGYAEAELFTAELPARLAWILGNEAHGLDDATLAAAPLAVRIPLAGHAESLNVHTAATVCLYETLRRRRLEA</sequence>
<dbReference type="EMBL" id="QSWH01000001">
    <property type="protein sequence ID" value="RRR24633.1"/>
    <property type="molecule type" value="Genomic_DNA"/>
</dbReference>
<feature type="domain" description="RNA 2-O ribose methyltransferase substrate binding" evidence="5">
    <location>
        <begin position="40"/>
        <end position="108"/>
    </location>
</feature>
<gene>
    <name evidence="6" type="ORF">DWV08_08335</name>
    <name evidence="7" type="ORF">DXU92_00080</name>
</gene>
<dbReference type="CDD" id="cd18095">
    <property type="entry name" value="SpoU-like_rRNA-MTase"/>
    <property type="match status" value="1"/>
</dbReference>
<dbReference type="AlphaFoldDB" id="A0A345YNW4"/>
<keyword evidence="3" id="KW-0808">Transferase</keyword>
<feature type="region of interest" description="Disordered" evidence="4">
    <location>
        <begin position="99"/>
        <end position="126"/>
    </location>
</feature>